<feature type="transmembrane region" description="Helical" evidence="8">
    <location>
        <begin position="96"/>
        <end position="118"/>
    </location>
</feature>
<sequence length="377" mass="41409">MIQGRLYLAGCSTSFPATLHIDKRGFQLRAEGLSSIIGSHNELKVSDRIGNIMRKITLKDGSLFETQDNDAIDALLNDTITSTRLMAFIHILEKNLTFTIACIFIIIAVVFSGFKWGLPVVSNVIANNLPASANQVLSSHALQFLDATVLSASQLPSEQKLKIRQHFENKIVPLYQTDDKTVFTLHFRRWPSEKGTGIANALALPDGDIIITDRLIQLAHNEAEIDLILLHEMGHIVGRHALKKVIEGSIMAVTASLIFGDINSMNDLGIGVGSFLISNVYSRHYEAQADQFAYQHALTANIPPSSLGDILTRIEQTSNKGIPNNDLKNTKGSTKTQSDDGGFSRLLSTHPSSAQRVRIGKHYQDCFNQGLTHCPSP</sequence>
<dbReference type="GO" id="GO:0046872">
    <property type="term" value="F:metal ion binding"/>
    <property type="evidence" value="ECO:0007669"/>
    <property type="project" value="UniProtKB-KW"/>
</dbReference>
<evidence type="ECO:0000256" key="6">
    <source>
        <dbReference type="RuleBase" id="RU003983"/>
    </source>
</evidence>
<keyword evidence="8" id="KW-1133">Transmembrane helix</keyword>
<organism evidence="11 12">
    <name type="scientific">Marinomonas spartinae</name>
    <dbReference type="NCBI Taxonomy" id="1792290"/>
    <lineage>
        <taxon>Bacteria</taxon>
        <taxon>Pseudomonadati</taxon>
        <taxon>Pseudomonadota</taxon>
        <taxon>Gammaproteobacteria</taxon>
        <taxon>Oceanospirillales</taxon>
        <taxon>Oceanospirillaceae</taxon>
        <taxon>Marinomonas</taxon>
    </lineage>
</organism>
<evidence type="ECO:0000256" key="8">
    <source>
        <dbReference type="SAM" id="Phobius"/>
    </source>
</evidence>
<evidence type="ECO:0000259" key="9">
    <source>
        <dbReference type="Pfam" id="PF01435"/>
    </source>
</evidence>
<evidence type="ECO:0000313" key="12">
    <source>
        <dbReference type="Proteomes" id="UP000092544"/>
    </source>
</evidence>
<dbReference type="GO" id="GO:0004222">
    <property type="term" value="F:metalloendopeptidase activity"/>
    <property type="evidence" value="ECO:0007669"/>
    <property type="project" value="InterPro"/>
</dbReference>
<evidence type="ECO:0000256" key="2">
    <source>
        <dbReference type="ARBA" id="ARBA00022723"/>
    </source>
</evidence>
<keyword evidence="12" id="KW-1185">Reference proteome</keyword>
<evidence type="ECO:0000256" key="7">
    <source>
        <dbReference type="SAM" id="MobiDB-lite"/>
    </source>
</evidence>
<dbReference type="Pfam" id="PF01435">
    <property type="entry name" value="Peptidase_M48"/>
    <property type="match status" value="1"/>
</dbReference>
<keyword evidence="2" id="KW-0479">Metal-binding</keyword>
<dbReference type="CDD" id="cd07332">
    <property type="entry name" value="M48C_Oma1_like"/>
    <property type="match status" value="1"/>
</dbReference>
<keyword evidence="4 6" id="KW-0862">Zinc</keyword>
<dbReference type="EMBL" id="FLOB01000005">
    <property type="protein sequence ID" value="SBS32426.1"/>
    <property type="molecule type" value="Genomic_DNA"/>
</dbReference>
<proteinExistence type="inferred from homology"/>
<evidence type="ECO:0000259" key="10">
    <source>
        <dbReference type="Pfam" id="PF23368"/>
    </source>
</evidence>
<keyword evidence="8" id="KW-0472">Membrane</keyword>
<evidence type="ECO:0000256" key="1">
    <source>
        <dbReference type="ARBA" id="ARBA00022670"/>
    </source>
</evidence>
<dbReference type="PANTHER" id="PTHR22726:SF1">
    <property type="entry name" value="METALLOENDOPEPTIDASE OMA1, MITOCHONDRIAL"/>
    <property type="match status" value="1"/>
</dbReference>
<gene>
    <name evidence="11" type="ORF">MSP8886_02423</name>
</gene>
<feature type="domain" description="DUF7092" evidence="10">
    <location>
        <begin position="1"/>
        <end position="77"/>
    </location>
</feature>
<evidence type="ECO:0000313" key="11">
    <source>
        <dbReference type="EMBL" id="SBS32426.1"/>
    </source>
</evidence>
<dbReference type="Gene3D" id="3.30.2010.10">
    <property type="entry name" value="Metalloproteases ('zincins'), catalytic domain"/>
    <property type="match status" value="1"/>
</dbReference>
<accession>A0A1A8TI54</accession>
<name>A0A1A8TI54_9GAMM</name>
<dbReference type="InterPro" id="IPR001915">
    <property type="entry name" value="Peptidase_M48"/>
</dbReference>
<reference evidence="11 12" key="1">
    <citation type="submission" date="2016-06" db="EMBL/GenBank/DDBJ databases">
        <authorList>
            <person name="Kjaerup R.B."/>
            <person name="Dalgaard T.S."/>
            <person name="Juul-Madsen H.R."/>
        </authorList>
    </citation>
    <scope>NUCLEOTIDE SEQUENCE [LARGE SCALE GENOMIC DNA]</scope>
    <source>
        <strain evidence="11 12">CECT 8886</strain>
    </source>
</reference>
<dbReference type="PANTHER" id="PTHR22726">
    <property type="entry name" value="METALLOENDOPEPTIDASE OMA1"/>
    <property type="match status" value="1"/>
</dbReference>
<protein>
    <submittedName>
        <fullName evidence="11">Peptidase family M48</fullName>
    </submittedName>
</protein>
<comment type="cofactor">
    <cofactor evidence="6">
        <name>Zn(2+)</name>
        <dbReference type="ChEBI" id="CHEBI:29105"/>
    </cofactor>
    <text evidence="6">Binds 1 zinc ion per subunit.</text>
</comment>
<feature type="compositionally biased region" description="Polar residues" evidence="7">
    <location>
        <begin position="318"/>
        <end position="336"/>
    </location>
</feature>
<keyword evidence="3 6" id="KW-0378">Hydrolase</keyword>
<feature type="region of interest" description="Disordered" evidence="7">
    <location>
        <begin position="318"/>
        <end position="347"/>
    </location>
</feature>
<evidence type="ECO:0000256" key="4">
    <source>
        <dbReference type="ARBA" id="ARBA00022833"/>
    </source>
</evidence>
<dbReference type="GO" id="GO:0051603">
    <property type="term" value="P:proteolysis involved in protein catabolic process"/>
    <property type="evidence" value="ECO:0007669"/>
    <property type="project" value="TreeGrafter"/>
</dbReference>
<keyword evidence="5 6" id="KW-0482">Metalloprotease</keyword>
<keyword evidence="1 6" id="KW-0645">Protease</keyword>
<dbReference type="Pfam" id="PF23368">
    <property type="entry name" value="DUF7092"/>
    <property type="match status" value="1"/>
</dbReference>
<dbReference type="RefSeq" id="WP_067016729.1">
    <property type="nucleotide sequence ID" value="NZ_FLOB01000005.1"/>
</dbReference>
<dbReference type="Proteomes" id="UP000092544">
    <property type="component" value="Unassembled WGS sequence"/>
</dbReference>
<evidence type="ECO:0000256" key="3">
    <source>
        <dbReference type="ARBA" id="ARBA00022801"/>
    </source>
</evidence>
<feature type="domain" description="Peptidase M48" evidence="9">
    <location>
        <begin position="197"/>
        <end position="358"/>
    </location>
</feature>
<dbReference type="GO" id="GO:0016020">
    <property type="term" value="C:membrane"/>
    <property type="evidence" value="ECO:0007669"/>
    <property type="project" value="TreeGrafter"/>
</dbReference>
<comment type="similarity">
    <text evidence="6">Belongs to the peptidase M48 family.</text>
</comment>
<dbReference type="InterPro" id="IPR051156">
    <property type="entry name" value="Mito/Outer_Membr_Metalloprot"/>
</dbReference>
<dbReference type="InterPro" id="IPR055518">
    <property type="entry name" value="DUF7092"/>
</dbReference>
<keyword evidence="8" id="KW-0812">Transmembrane</keyword>
<dbReference type="OrthoDB" id="9810445at2"/>
<dbReference type="STRING" id="1792290.MSP8886_02423"/>
<dbReference type="AlphaFoldDB" id="A0A1A8TI54"/>
<evidence type="ECO:0000256" key="5">
    <source>
        <dbReference type="ARBA" id="ARBA00023049"/>
    </source>
</evidence>